<feature type="domain" description="Cadherin" evidence="14">
    <location>
        <begin position="27"/>
        <end position="133"/>
    </location>
</feature>
<dbReference type="InterPro" id="IPR002126">
    <property type="entry name" value="Cadherin-like_dom"/>
</dbReference>
<evidence type="ECO:0000259" key="14">
    <source>
        <dbReference type="PROSITE" id="PS50268"/>
    </source>
</evidence>
<dbReference type="FunFam" id="2.60.40.60:FF:000004">
    <property type="entry name" value="Protocadherin 1 gamma 2"/>
    <property type="match status" value="1"/>
</dbReference>
<comment type="subcellular location">
    <subcellularLocation>
        <location evidence="2">Cell membrane</location>
        <topology evidence="2">Single-pass type I membrane protein</topology>
    </subcellularLocation>
</comment>
<evidence type="ECO:0000256" key="6">
    <source>
        <dbReference type="ARBA" id="ARBA00022737"/>
    </source>
</evidence>
<keyword evidence="9 13" id="KW-1133">Transmembrane helix</keyword>
<keyword evidence="7 12" id="KW-0106">Calcium</keyword>
<evidence type="ECO:0000256" key="7">
    <source>
        <dbReference type="ARBA" id="ARBA00022837"/>
    </source>
</evidence>
<dbReference type="GO" id="GO:0043524">
    <property type="term" value="P:negative regulation of neuron apoptotic process"/>
    <property type="evidence" value="ECO:0007669"/>
    <property type="project" value="Ensembl"/>
</dbReference>
<evidence type="ECO:0000313" key="16">
    <source>
        <dbReference type="Proteomes" id="UP000694421"/>
    </source>
</evidence>
<evidence type="ECO:0000256" key="11">
    <source>
        <dbReference type="ARBA" id="ARBA00023180"/>
    </source>
</evidence>
<dbReference type="InterPro" id="IPR020894">
    <property type="entry name" value="Cadherin_CS"/>
</dbReference>
<name>A0A8D0KK36_SALMN</name>
<keyword evidence="6" id="KW-0677">Repeat</keyword>
<evidence type="ECO:0000313" key="15">
    <source>
        <dbReference type="Ensembl" id="ENSSMRP00000024630.1"/>
    </source>
</evidence>
<comment type="function">
    <text evidence="1">Potential calcium-dependent cell-adhesion protein. May be involved in the establishment and maintenance of specific neuronal connections in the brain.</text>
</comment>
<dbReference type="Pfam" id="PF00028">
    <property type="entry name" value="Cadherin"/>
    <property type="match status" value="5"/>
</dbReference>
<keyword evidence="8" id="KW-0130">Cell adhesion</keyword>
<keyword evidence="3" id="KW-1003">Cell membrane</keyword>
<keyword evidence="4 13" id="KW-0812">Transmembrane</keyword>
<dbReference type="SUPFAM" id="SSF49313">
    <property type="entry name" value="Cadherin-like"/>
    <property type="match status" value="6"/>
</dbReference>
<evidence type="ECO:0000256" key="10">
    <source>
        <dbReference type="ARBA" id="ARBA00023136"/>
    </source>
</evidence>
<keyword evidence="11" id="KW-0325">Glycoprotein</keyword>
<dbReference type="GO" id="GO:0007156">
    <property type="term" value="P:homophilic cell adhesion via plasma membrane adhesion molecules"/>
    <property type="evidence" value="ECO:0007669"/>
    <property type="project" value="InterPro"/>
</dbReference>
<keyword evidence="10 13" id="KW-0472">Membrane</keyword>
<protein>
    <submittedName>
        <fullName evidence="15">Protocadherin gamma subfamily C, 5</fullName>
    </submittedName>
</protein>
<dbReference type="Proteomes" id="UP000694421">
    <property type="component" value="Unplaced"/>
</dbReference>
<dbReference type="FunFam" id="2.60.40.60:FF:000001">
    <property type="entry name" value="Protocadherin alpha 2"/>
    <property type="match status" value="1"/>
</dbReference>
<dbReference type="SMART" id="SM00112">
    <property type="entry name" value="CA"/>
    <property type="match status" value="6"/>
</dbReference>
<evidence type="ECO:0000256" key="1">
    <source>
        <dbReference type="ARBA" id="ARBA00003436"/>
    </source>
</evidence>
<keyword evidence="16" id="KW-1185">Reference proteome</keyword>
<dbReference type="PROSITE" id="PS50268">
    <property type="entry name" value="CADHERIN_2"/>
    <property type="match status" value="6"/>
</dbReference>
<dbReference type="GO" id="GO:0005509">
    <property type="term" value="F:calcium ion binding"/>
    <property type="evidence" value="ECO:0007669"/>
    <property type="project" value="UniProtKB-UniRule"/>
</dbReference>
<reference evidence="15" key="1">
    <citation type="submission" date="2025-08" db="UniProtKB">
        <authorList>
            <consortium name="Ensembl"/>
        </authorList>
    </citation>
    <scope>IDENTIFICATION</scope>
</reference>
<dbReference type="CDD" id="cd11304">
    <property type="entry name" value="Cadherin_repeat"/>
    <property type="match status" value="6"/>
</dbReference>
<feature type="domain" description="Cadherin" evidence="14">
    <location>
        <begin position="455"/>
        <end position="564"/>
    </location>
</feature>
<dbReference type="FunFam" id="2.60.40.60:FF:000006">
    <property type="entry name" value="Protocadherin alpha 2"/>
    <property type="match status" value="1"/>
</dbReference>
<dbReference type="PANTHER" id="PTHR24028">
    <property type="entry name" value="CADHERIN-87A"/>
    <property type="match status" value="1"/>
</dbReference>
<dbReference type="GeneTree" id="ENSGT00940000162232"/>
<dbReference type="Gene3D" id="2.60.40.60">
    <property type="entry name" value="Cadherins"/>
    <property type="match status" value="6"/>
</dbReference>
<dbReference type="InterPro" id="IPR015919">
    <property type="entry name" value="Cadherin-like_sf"/>
</dbReference>
<dbReference type="OMA" id="MLQIMVG"/>
<evidence type="ECO:0000256" key="2">
    <source>
        <dbReference type="ARBA" id="ARBA00004251"/>
    </source>
</evidence>
<dbReference type="FunFam" id="2.60.40.60:FF:000018">
    <property type="entry name" value="Protocadherin gamma c3"/>
    <property type="match status" value="1"/>
</dbReference>
<evidence type="ECO:0000256" key="5">
    <source>
        <dbReference type="ARBA" id="ARBA00022729"/>
    </source>
</evidence>
<sequence length="846" mass="93897">MEPQFFWQLSFKWQVLSLFLVFNQALVTGQIYYSVMEESELGTTVGKVAQDLGLTVADFSHRRLRLGSEQSKRYFAVNLSNGALIVNEKIDRETLCGASSVCLMPVQVVLENPLELIHVEVEILDLNDNSPRFLTPRLVLRIAESATPGSRFPLESAQDADIGTNAVSAYQLSPNPHFSLNVKNVKDSKLLPELVLEQPLDREQKSEHHLILTACDEGEPVLSGTAQLTIVVLDNNDNEPVFDLPVYNISLLENVPVGSLLFKLNATDPDAGSNGEIQYSFGIHTSDSIKKLFSLDPHTGEIHVQGEVDFEESHFYEFHVRARDKGIPQMEGHCVVQIEVEDENDHSPEVLLTSLVNPVPENTSLETVVGLFSVRDQDSGANGKVSLQISPNLPFKIKSFENHYCLITYENLDRETISQYTIKLTAQDSGSPPLSTEITVLLNISDVNDNAPHFSRHFYNSFLKENNPPGSLLCTVAAFDPDEGENARLTYSVAENQMQDTPISSFVYINPDNGNIYAQQSFDYEMLQVLQILIIVQDAGSPQMSSNVTVYLFILDQNDNAPVVLHPAVGQEFSALQRIPQSAPAGYVVTKVTAVDADAGHNAWVSYSLLPQSTDPSLFHVAPYSGEIWTVRDFEETDLPAQKILVLVKDNGDPPLSTTITILVSLEDKISEERPHTQEFLTHPKEKSDLTLYLIVALVAVSVVSLITFIVLSAKCFWNKKDRESSCCSLSDASARDVFKQSSPKLQLNSDGTLKYMEVTLRPTDSQSQGYRASYSPGSDRSDFTFMRPVDYAQPNTLTREFDSFLSCTDTLNYPRQFDCSPLAAGHRGDAPLLSGESGRRHVTCQ</sequence>
<evidence type="ECO:0000256" key="8">
    <source>
        <dbReference type="ARBA" id="ARBA00022889"/>
    </source>
</evidence>
<dbReference type="GO" id="GO:0050808">
    <property type="term" value="P:synapse organization"/>
    <property type="evidence" value="ECO:0007669"/>
    <property type="project" value="Ensembl"/>
</dbReference>
<dbReference type="PROSITE" id="PS00232">
    <property type="entry name" value="CADHERIN_1"/>
    <property type="match status" value="3"/>
</dbReference>
<proteinExistence type="predicted"/>
<dbReference type="Pfam" id="PF16492">
    <property type="entry name" value="Cadherin_C_2"/>
    <property type="match status" value="1"/>
</dbReference>
<evidence type="ECO:0000256" key="12">
    <source>
        <dbReference type="PROSITE-ProRule" id="PRU00043"/>
    </source>
</evidence>
<dbReference type="FunFam" id="2.60.40.60:FF:000129">
    <property type="entry name" value="protocadherin alpha-C2 isoform X1"/>
    <property type="match status" value="1"/>
</dbReference>
<dbReference type="InterPro" id="IPR050174">
    <property type="entry name" value="Protocadherin/Cadherin-CA"/>
</dbReference>
<dbReference type="PRINTS" id="PR00205">
    <property type="entry name" value="CADHERIN"/>
</dbReference>
<evidence type="ECO:0000256" key="3">
    <source>
        <dbReference type="ARBA" id="ARBA00022475"/>
    </source>
</evidence>
<dbReference type="Pfam" id="PF08266">
    <property type="entry name" value="Cadherin_2"/>
    <property type="match status" value="1"/>
</dbReference>
<feature type="domain" description="Cadherin" evidence="14">
    <location>
        <begin position="243"/>
        <end position="350"/>
    </location>
</feature>
<evidence type="ECO:0000256" key="9">
    <source>
        <dbReference type="ARBA" id="ARBA00022989"/>
    </source>
</evidence>
<dbReference type="AlphaFoldDB" id="A0A8D0KK36"/>
<dbReference type="InterPro" id="IPR013164">
    <property type="entry name" value="Cadherin_N"/>
</dbReference>
<dbReference type="FunFam" id="2.60.40.60:FF:000002">
    <property type="entry name" value="Protocadherin alpha 2"/>
    <property type="match status" value="1"/>
</dbReference>
<reference evidence="15" key="2">
    <citation type="submission" date="2025-09" db="UniProtKB">
        <authorList>
            <consortium name="Ensembl"/>
        </authorList>
    </citation>
    <scope>IDENTIFICATION</scope>
</reference>
<feature type="transmembrane region" description="Helical" evidence="13">
    <location>
        <begin position="690"/>
        <end position="714"/>
    </location>
</feature>
<dbReference type="InterPro" id="IPR032455">
    <property type="entry name" value="Cadherin_C"/>
</dbReference>
<dbReference type="Ensembl" id="ENSSMRT00000028847.1">
    <property type="protein sequence ID" value="ENSSMRP00000024630.1"/>
    <property type="gene ID" value="ENSSMRG00000019055.1"/>
</dbReference>
<organism evidence="15 16">
    <name type="scientific">Salvator merianae</name>
    <name type="common">Argentine black and white tegu</name>
    <name type="synonym">Tupinambis merianae</name>
    <dbReference type="NCBI Taxonomy" id="96440"/>
    <lineage>
        <taxon>Eukaryota</taxon>
        <taxon>Metazoa</taxon>
        <taxon>Chordata</taxon>
        <taxon>Craniata</taxon>
        <taxon>Vertebrata</taxon>
        <taxon>Euteleostomi</taxon>
        <taxon>Lepidosauria</taxon>
        <taxon>Squamata</taxon>
        <taxon>Bifurcata</taxon>
        <taxon>Unidentata</taxon>
        <taxon>Episquamata</taxon>
        <taxon>Laterata</taxon>
        <taxon>Teiioidea</taxon>
        <taxon>Teiidae</taxon>
        <taxon>Salvator</taxon>
    </lineage>
</organism>
<keyword evidence="5" id="KW-0732">Signal</keyword>
<feature type="domain" description="Cadherin" evidence="14">
    <location>
        <begin position="579"/>
        <end position="677"/>
    </location>
</feature>
<evidence type="ECO:0000256" key="13">
    <source>
        <dbReference type="SAM" id="Phobius"/>
    </source>
</evidence>
<accession>A0A8D0KK36</accession>
<evidence type="ECO:0000256" key="4">
    <source>
        <dbReference type="ARBA" id="ARBA00022692"/>
    </source>
</evidence>
<dbReference type="PANTHER" id="PTHR24028:SF349">
    <property type="entry name" value="PROTOCADHERIN GAMMA-C5"/>
    <property type="match status" value="1"/>
</dbReference>
<dbReference type="GO" id="GO:0005886">
    <property type="term" value="C:plasma membrane"/>
    <property type="evidence" value="ECO:0007669"/>
    <property type="project" value="UniProtKB-SubCell"/>
</dbReference>
<feature type="domain" description="Cadherin" evidence="14">
    <location>
        <begin position="359"/>
        <end position="454"/>
    </location>
</feature>
<feature type="domain" description="Cadherin" evidence="14">
    <location>
        <begin position="134"/>
        <end position="242"/>
    </location>
</feature>